<dbReference type="Gene3D" id="3.30.70.1070">
    <property type="entry name" value="Sporulation related repeat"/>
    <property type="match status" value="1"/>
</dbReference>
<dbReference type="AlphaFoldDB" id="A0A4Y9SDF8"/>
<dbReference type="Pfam" id="PF03330">
    <property type="entry name" value="DPBB_1"/>
    <property type="match status" value="1"/>
</dbReference>
<dbReference type="CDD" id="cd22268">
    <property type="entry name" value="DPBB_RlpA-like"/>
    <property type="match status" value="1"/>
</dbReference>
<dbReference type="SUPFAM" id="SSF110997">
    <property type="entry name" value="Sporulation related repeat"/>
    <property type="match status" value="1"/>
</dbReference>
<protein>
    <recommendedName>
        <fullName evidence="4">Endolytic peptidoglycan transglycosylase RlpA</fullName>
        <ecNumber evidence="4">4.2.2.-</ecNumber>
    </recommendedName>
</protein>
<accession>A0A4Y9SDF8</accession>
<comment type="function">
    <text evidence="4">Lytic transglycosylase with a strong preference for naked glycan strands that lack stem peptides.</text>
</comment>
<dbReference type="InterPro" id="IPR036908">
    <property type="entry name" value="RlpA-like_sf"/>
</dbReference>
<dbReference type="Pfam" id="PF05036">
    <property type="entry name" value="SPOR"/>
    <property type="match status" value="1"/>
</dbReference>
<dbReference type="GO" id="GO:0042834">
    <property type="term" value="F:peptidoglycan binding"/>
    <property type="evidence" value="ECO:0007669"/>
    <property type="project" value="InterPro"/>
</dbReference>
<dbReference type="PROSITE" id="PS51724">
    <property type="entry name" value="SPOR"/>
    <property type="match status" value="1"/>
</dbReference>
<evidence type="ECO:0000259" key="7">
    <source>
        <dbReference type="PROSITE" id="PS51724"/>
    </source>
</evidence>
<evidence type="ECO:0000256" key="2">
    <source>
        <dbReference type="ARBA" id="ARBA00023239"/>
    </source>
</evidence>
<dbReference type="PANTHER" id="PTHR34183:SF1">
    <property type="entry name" value="ENDOLYTIC PEPTIDOGLYCAN TRANSGLYCOSYLASE RLPA"/>
    <property type="match status" value="1"/>
</dbReference>
<dbReference type="EC" id="4.2.2.-" evidence="4"/>
<dbReference type="InterPro" id="IPR007730">
    <property type="entry name" value="SPOR-like_dom"/>
</dbReference>
<dbReference type="FunFam" id="2.40.40.10:FF:000003">
    <property type="entry name" value="Endolytic peptidoglycan transglycosylase RlpA"/>
    <property type="match status" value="1"/>
</dbReference>
<dbReference type="HAMAP" id="MF_02071">
    <property type="entry name" value="RlpA"/>
    <property type="match status" value="1"/>
</dbReference>
<dbReference type="PANTHER" id="PTHR34183">
    <property type="entry name" value="ENDOLYTIC PEPTIDOGLYCAN TRANSGLYCOSYLASE RLPA"/>
    <property type="match status" value="1"/>
</dbReference>
<dbReference type="OrthoDB" id="9779128at2"/>
<sequence>MPGPSARGTQPKLGSLPALPSAGSGRGGYYQDDGPGDNPPPGLWDVPDAEVKDEPLLPRANRPYVVFGQTYVPITDNSAFSQRGVGSWYGKKFHGQKTSSGELYDMYKMTAAHPTLPIPSYARVTSIVTGRSVVVRINDRGPFHADRVIDLSYTAALKLGLLGAGSHEVEVERLIPGQNNLWANRRVAPSLTIADTRPASGAAKAPNDAVAPAISALMLEDRALPGEAPLSIASATPTVKVSAKLPSEPAKETAQAAGAAPFFYLQLGAFSKADRANEVMARLQKYGGVLAQLEVVQAGAIYRLFCGPFVTRRDASAAEEALPVSLGLRPIIVKR</sequence>
<dbReference type="EMBL" id="SPVF01000156">
    <property type="protein sequence ID" value="TFW18833.1"/>
    <property type="molecule type" value="Genomic_DNA"/>
</dbReference>
<dbReference type="InterPro" id="IPR034718">
    <property type="entry name" value="RlpA"/>
</dbReference>
<dbReference type="GO" id="GO:0071555">
    <property type="term" value="P:cell wall organization"/>
    <property type="evidence" value="ECO:0007669"/>
    <property type="project" value="UniProtKB-KW"/>
</dbReference>
<evidence type="ECO:0000256" key="1">
    <source>
        <dbReference type="ARBA" id="ARBA00022729"/>
    </source>
</evidence>
<keyword evidence="3 4" id="KW-0961">Cell wall biogenesis/degradation</keyword>
<feature type="region of interest" description="Disordered" evidence="6">
    <location>
        <begin position="1"/>
        <end position="48"/>
    </location>
</feature>
<comment type="caution">
    <text evidence="8">The sequence shown here is derived from an EMBL/GenBank/DDBJ whole genome shotgun (WGS) entry which is preliminary data.</text>
</comment>
<evidence type="ECO:0000313" key="9">
    <source>
        <dbReference type="Proteomes" id="UP000298438"/>
    </source>
</evidence>
<gene>
    <name evidence="4" type="primary">rlpA</name>
    <name evidence="8" type="ORF">E4L96_12610</name>
</gene>
<evidence type="ECO:0000313" key="8">
    <source>
        <dbReference type="EMBL" id="TFW18833.1"/>
    </source>
</evidence>
<keyword evidence="9" id="KW-1185">Reference proteome</keyword>
<dbReference type="InterPro" id="IPR012997">
    <property type="entry name" value="RplA"/>
</dbReference>
<dbReference type="GO" id="GO:0008932">
    <property type="term" value="F:lytic endotransglycosylase activity"/>
    <property type="evidence" value="ECO:0007669"/>
    <property type="project" value="UniProtKB-UniRule"/>
</dbReference>
<comment type="similarity">
    <text evidence="4 5">Belongs to the RlpA family.</text>
</comment>
<dbReference type="InterPro" id="IPR009009">
    <property type="entry name" value="RlpA-like_DPBB"/>
</dbReference>
<name>A0A4Y9SDF8_9BURK</name>
<dbReference type="Gene3D" id="2.40.40.10">
    <property type="entry name" value="RlpA-like domain"/>
    <property type="match status" value="1"/>
</dbReference>
<dbReference type="NCBIfam" id="TIGR00413">
    <property type="entry name" value="rlpA"/>
    <property type="match status" value="1"/>
</dbReference>
<keyword evidence="1" id="KW-0732">Signal</keyword>
<keyword evidence="2 4" id="KW-0456">Lyase</keyword>
<evidence type="ECO:0000256" key="3">
    <source>
        <dbReference type="ARBA" id="ARBA00023316"/>
    </source>
</evidence>
<evidence type="ECO:0000256" key="4">
    <source>
        <dbReference type="HAMAP-Rule" id="MF_02071"/>
    </source>
</evidence>
<dbReference type="Proteomes" id="UP000298438">
    <property type="component" value="Unassembled WGS sequence"/>
</dbReference>
<feature type="domain" description="SPOR" evidence="7">
    <location>
        <begin position="257"/>
        <end position="335"/>
    </location>
</feature>
<dbReference type="SUPFAM" id="SSF50685">
    <property type="entry name" value="Barwin-like endoglucanases"/>
    <property type="match status" value="1"/>
</dbReference>
<reference evidence="8 9" key="1">
    <citation type="submission" date="2019-03" db="EMBL/GenBank/DDBJ databases">
        <title>Draft Genome Sequence of Massilia arenosa sp. nov., a Novel Massilia Species Isolated from a Sandy-loam Maize Soil.</title>
        <authorList>
            <person name="Raths R."/>
            <person name="Peta V."/>
            <person name="Bucking H."/>
        </authorList>
    </citation>
    <scope>NUCLEOTIDE SEQUENCE [LARGE SCALE GENOMIC DNA]</scope>
    <source>
        <strain evidence="8 9">MC02</strain>
    </source>
</reference>
<evidence type="ECO:0000256" key="6">
    <source>
        <dbReference type="SAM" id="MobiDB-lite"/>
    </source>
</evidence>
<dbReference type="GO" id="GO:0000270">
    <property type="term" value="P:peptidoglycan metabolic process"/>
    <property type="evidence" value="ECO:0007669"/>
    <property type="project" value="UniProtKB-UniRule"/>
</dbReference>
<dbReference type="InterPro" id="IPR036680">
    <property type="entry name" value="SPOR-like_sf"/>
</dbReference>
<evidence type="ECO:0000256" key="5">
    <source>
        <dbReference type="RuleBase" id="RU003495"/>
    </source>
</evidence>
<organism evidence="8 9">
    <name type="scientific">Zemynaea arenosa</name>
    <dbReference type="NCBI Taxonomy" id="2561931"/>
    <lineage>
        <taxon>Bacteria</taxon>
        <taxon>Pseudomonadati</taxon>
        <taxon>Pseudomonadota</taxon>
        <taxon>Betaproteobacteria</taxon>
        <taxon>Burkholderiales</taxon>
        <taxon>Oxalobacteraceae</taxon>
        <taxon>Telluria group</taxon>
        <taxon>Zemynaea</taxon>
    </lineage>
</organism>
<proteinExistence type="inferred from homology"/>